<name>A0A1B7MPN0_9AGAM</name>
<organism evidence="1 2">
    <name type="scientific">Rhizopogon vinicolor AM-OR11-026</name>
    <dbReference type="NCBI Taxonomy" id="1314800"/>
    <lineage>
        <taxon>Eukaryota</taxon>
        <taxon>Fungi</taxon>
        <taxon>Dikarya</taxon>
        <taxon>Basidiomycota</taxon>
        <taxon>Agaricomycotina</taxon>
        <taxon>Agaricomycetes</taxon>
        <taxon>Agaricomycetidae</taxon>
        <taxon>Boletales</taxon>
        <taxon>Suillineae</taxon>
        <taxon>Rhizopogonaceae</taxon>
        <taxon>Rhizopogon</taxon>
    </lineage>
</organism>
<dbReference type="AlphaFoldDB" id="A0A1B7MPN0"/>
<accession>A0A1B7MPN0</accession>
<dbReference type="EMBL" id="KV448601">
    <property type="protein sequence ID" value="OAX34521.1"/>
    <property type="molecule type" value="Genomic_DNA"/>
</dbReference>
<keyword evidence="2" id="KW-1185">Reference proteome</keyword>
<evidence type="ECO:0000313" key="2">
    <source>
        <dbReference type="Proteomes" id="UP000092154"/>
    </source>
</evidence>
<reference evidence="1 2" key="1">
    <citation type="submission" date="2016-06" db="EMBL/GenBank/DDBJ databases">
        <title>Comparative genomics of the ectomycorrhizal sister species Rhizopogon vinicolor and Rhizopogon vesiculosus (Basidiomycota: Boletales) reveals a divergence of the mating type B locus.</title>
        <authorList>
            <consortium name="DOE Joint Genome Institute"/>
            <person name="Mujic A.B."/>
            <person name="Kuo A."/>
            <person name="Tritt A."/>
            <person name="Lipzen A."/>
            <person name="Chen C."/>
            <person name="Johnson J."/>
            <person name="Sharma A."/>
            <person name="Barry K."/>
            <person name="Grigoriev I.V."/>
            <person name="Spatafora J.W."/>
        </authorList>
    </citation>
    <scope>NUCLEOTIDE SEQUENCE [LARGE SCALE GENOMIC DNA]</scope>
    <source>
        <strain evidence="1 2">AM-OR11-026</strain>
    </source>
</reference>
<evidence type="ECO:0000313" key="1">
    <source>
        <dbReference type="EMBL" id="OAX34521.1"/>
    </source>
</evidence>
<gene>
    <name evidence="1" type="ORF">K503DRAFT_774456</name>
</gene>
<feature type="non-terminal residue" evidence="1">
    <location>
        <position position="58"/>
    </location>
</feature>
<protein>
    <submittedName>
        <fullName evidence="1">Uncharacterized protein</fullName>
    </submittedName>
</protein>
<sequence length="58" mass="6453">MQVQENLIQRNAHNFSVSVYGPTQMRSSLFGCSGRTRECTPDKRSATIPQCVYVGSLC</sequence>
<proteinExistence type="predicted"/>
<dbReference type="InParanoid" id="A0A1B7MPN0"/>
<dbReference type="Proteomes" id="UP000092154">
    <property type="component" value="Unassembled WGS sequence"/>
</dbReference>